<dbReference type="Proteomes" id="UP000789920">
    <property type="component" value="Unassembled WGS sequence"/>
</dbReference>
<evidence type="ECO:0000313" key="2">
    <source>
        <dbReference type="Proteomes" id="UP000789920"/>
    </source>
</evidence>
<comment type="caution">
    <text evidence="1">The sequence shown here is derived from an EMBL/GenBank/DDBJ whole genome shotgun (WGS) entry which is preliminary data.</text>
</comment>
<organism evidence="1 2">
    <name type="scientific">Racocetra persica</name>
    <dbReference type="NCBI Taxonomy" id="160502"/>
    <lineage>
        <taxon>Eukaryota</taxon>
        <taxon>Fungi</taxon>
        <taxon>Fungi incertae sedis</taxon>
        <taxon>Mucoromycota</taxon>
        <taxon>Glomeromycotina</taxon>
        <taxon>Glomeromycetes</taxon>
        <taxon>Diversisporales</taxon>
        <taxon>Gigasporaceae</taxon>
        <taxon>Racocetra</taxon>
    </lineage>
</organism>
<keyword evidence="2" id="KW-1185">Reference proteome</keyword>
<sequence length="131" mass="14983">CESPISDSPSDSLSDSLSDPPNTITFINKRCSLNEFYDIRRSWSHIEVRHLKNIFSKKRAILDGKRRNSYAYTNSIKTNKQIAAESEIHPPTVPSSPVLQVDVEKEIDVTTKSNQMRKFISCERIGWRIGD</sequence>
<name>A0ACA9SVM6_9GLOM</name>
<protein>
    <submittedName>
        <fullName evidence="1">24888_t:CDS:1</fullName>
    </submittedName>
</protein>
<gene>
    <name evidence="1" type="ORF">RPERSI_LOCUS35477</name>
</gene>
<feature type="non-terminal residue" evidence="1">
    <location>
        <position position="131"/>
    </location>
</feature>
<proteinExistence type="predicted"/>
<dbReference type="EMBL" id="CAJVQC010164230">
    <property type="protein sequence ID" value="CAG8849180.1"/>
    <property type="molecule type" value="Genomic_DNA"/>
</dbReference>
<feature type="non-terminal residue" evidence="1">
    <location>
        <position position="1"/>
    </location>
</feature>
<accession>A0ACA9SVM6</accession>
<reference evidence="1" key="1">
    <citation type="submission" date="2021-06" db="EMBL/GenBank/DDBJ databases">
        <authorList>
            <person name="Kallberg Y."/>
            <person name="Tangrot J."/>
            <person name="Rosling A."/>
        </authorList>
    </citation>
    <scope>NUCLEOTIDE SEQUENCE</scope>
    <source>
        <strain evidence="1">MA461A</strain>
    </source>
</reference>
<evidence type="ECO:0000313" key="1">
    <source>
        <dbReference type="EMBL" id="CAG8849180.1"/>
    </source>
</evidence>